<reference evidence="2" key="1">
    <citation type="submission" date="2018-05" db="EMBL/GenBank/DDBJ databases">
        <authorList>
            <person name="Lanie J.A."/>
            <person name="Ng W.-L."/>
            <person name="Kazmierczak K.M."/>
            <person name="Andrzejewski T.M."/>
            <person name="Davidsen T.M."/>
            <person name="Wayne K.J."/>
            <person name="Tettelin H."/>
            <person name="Glass J.I."/>
            <person name="Rusch D."/>
            <person name="Podicherti R."/>
            <person name="Tsui H.-C.T."/>
            <person name="Winkler M.E."/>
        </authorList>
    </citation>
    <scope>NUCLEOTIDE SEQUENCE</scope>
</reference>
<sequence>RWDGTFAEDGVVDVTLPTDDSDEGV</sequence>
<dbReference type="EMBL" id="UINC01214708">
    <property type="protein sequence ID" value="SVE40057.1"/>
    <property type="molecule type" value="Genomic_DNA"/>
</dbReference>
<protein>
    <submittedName>
        <fullName evidence="2">Uncharacterized protein</fullName>
    </submittedName>
</protein>
<feature type="non-terminal residue" evidence="2">
    <location>
        <position position="1"/>
    </location>
</feature>
<name>A0A383D667_9ZZZZ</name>
<gene>
    <name evidence="2" type="ORF">METZ01_LOCUS492911</name>
</gene>
<dbReference type="AlphaFoldDB" id="A0A383D667"/>
<evidence type="ECO:0000313" key="2">
    <source>
        <dbReference type="EMBL" id="SVE40057.1"/>
    </source>
</evidence>
<proteinExistence type="predicted"/>
<organism evidence="2">
    <name type="scientific">marine metagenome</name>
    <dbReference type="NCBI Taxonomy" id="408172"/>
    <lineage>
        <taxon>unclassified sequences</taxon>
        <taxon>metagenomes</taxon>
        <taxon>ecological metagenomes</taxon>
    </lineage>
</organism>
<evidence type="ECO:0000256" key="1">
    <source>
        <dbReference type="SAM" id="MobiDB-lite"/>
    </source>
</evidence>
<accession>A0A383D667</accession>
<feature type="region of interest" description="Disordered" evidence="1">
    <location>
        <begin position="1"/>
        <end position="25"/>
    </location>
</feature>